<sequence>MRKTHHDPTAPENQKQVELADIFRLYGDDYRRSRAVSYEQLKVMHHIEICR</sequence>
<accession>X1AHB6</accession>
<feature type="non-terminal residue" evidence="1">
    <location>
        <position position="51"/>
    </location>
</feature>
<proteinExistence type="predicted"/>
<dbReference type="AlphaFoldDB" id="X1AHB6"/>
<comment type="caution">
    <text evidence="1">The sequence shown here is derived from an EMBL/GenBank/DDBJ whole genome shotgun (WGS) entry which is preliminary data.</text>
</comment>
<protein>
    <submittedName>
        <fullName evidence="1">Uncharacterized protein</fullName>
    </submittedName>
</protein>
<evidence type="ECO:0000313" key="1">
    <source>
        <dbReference type="EMBL" id="GAG81950.1"/>
    </source>
</evidence>
<reference evidence="1" key="1">
    <citation type="journal article" date="2014" name="Front. Microbiol.">
        <title>High frequency of phylogenetically diverse reductive dehalogenase-homologous genes in deep subseafloor sedimentary metagenomes.</title>
        <authorList>
            <person name="Kawai M."/>
            <person name="Futagami T."/>
            <person name="Toyoda A."/>
            <person name="Takaki Y."/>
            <person name="Nishi S."/>
            <person name="Hori S."/>
            <person name="Arai W."/>
            <person name="Tsubouchi T."/>
            <person name="Morono Y."/>
            <person name="Uchiyama I."/>
            <person name="Ito T."/>
            <person name="Fujiyama A."/>
            <person name="Inagaki F."/>
            <person name="Takami H."/>
        </authorList>
    </citation>
    <scope>NUCLEOTIDE SEQUENCE</scope>
    <source>
        <strain evidence="1">Expedition CK06-06</strain>
    </source>
</reference>
<gene>
    <name evidence="1" type="ORF">S01H4_35854</name>
</gene>
<dbReference type="EMBL" id="BART01019103">
    <property type="protein sequence ID" value="GAG81950.1"/>
    <property type="molecule type" value="Genomic_DNA"/>
</dbReference>
<name>X1AHB6_9ZZZZ</name>
<organism evidence="1">
    <name type="scientific">marine sediment metagenome</name>
    <dbReference type="NCBI Taxonomy" id="412755"/>
    <lineage>
        <taxon>unclassified sequences</taxon>
        <taxon>metagenomes</taxon>
        <taxon>ecological metagenomes</taxon>
    </lineage>
</organism>